<organism evidence="1 2">
    <name type="scientific">Lactobacillus panisapium</name>
    <dbReference type="NCBI Taxonomy" id="2012495"/>
    <lineage>
        <taxon>Bacteria</taxon>
        <taxon>Bacillati</taxon>
        <taxon>Bacillota</taxon>
        <taxon>Bacilli</taxon>
        <taxon>Lactobacillales</taxon>
        <taxon>Lactobacillaceae</taxon>
        <taxon>Lactobacillus</taxon>
    </lineage>
</organism>
<gene>
    <name evidence="1" type="ORF">GYM71_06450</name>
</gene>
<reference evidence="1 2" key="1">
    <citation type="submission" date="2020-01" db="EMBL/GenBank/DDBJ databases">
        <title>Vast differences in strain-level diversity in the gut microbiota of two closely related honey bee species.</title>
        <authorList>
            <person name="Ellegaard K.M."/>
            <person name="Suenami S."/>
            <person name="Miyazaki R."/>
            <person name="Engel P."/>
        </authorList>
    </citation>
    <scope>NUCLEOTIDE SEQUENCE [LARGE SCALE GENOMIC DNA]</scope>
    <source>
        <strain evidence="1 2">ESL0416</strain>
    </source>
</reference>
<dbReference type="Proteomes" id="UP000826550">
    <property type="component" value="Chromosome"/>
</dbReference>
<accession>A0ABX8W889</accession>
<keyword evidence="2" id="KW-1185">Reference proteome</keyword>
<dbReference type="EMBL" id="CP048268">
    <property type="protein sequence ID" value="QYN53081.1"/>
    <property type="molecule type" value="Genomic_DNA"/>
</dbReference>
<evidence type="ECO:0008006" key="3">
    <source>
        <dbReference type="Google" id="ProtNLM"/>
    </source>
</evidence>
<dbReference type="RefSeq" id="WP_220219881.1">
    <property type="nucleotide sequence ID" value="NZ_CP048268.1"/>
</dbReference>
<proteinExistence type="predicted"/>
<evidence type="ECO:0000313" key="2">
    <source>
        <dbReference type="Proteomes" id="UP000826550"/>
    </source>
</evidence>
<protein>
    <recommendedName>
        <fullName evidence="3">Phage protein</fullName>
    </recommendedName>
</protein>
<name>A0ABX8W889_9LACO</name>
<sequence>MTVTIKNKINRGWIVGTYKSTSGAFEPIFTDNKKAALEFDDLNEAIEKVKKLTNFSFDEFAFYENGKLMEVK</sequence>
<evidence type="ECO:0000313" key="1">
    <source>
        <dbReference type="EMBL" id="QYN53081.1"/>
    </source>
</evidence>